<keyword evidence="2" id="KW-1185">Reference proteome</keyword>
<name>A0A5P1EY21_ASPOF</name>
<dbReference type="Proteomes" id="UP000243459">
    <property type="component" value="Chromosome 5"/>
</dbReference>
<evidence type="ECO:0000313" key="2">
    <source>
        <dbReference type="Proteomes" id="UP000243459"/>
    </source>
</evidence>
<dbReference type="EMBL" id="CM007385">
    <property type="protein sequence ID" value="ONK69401.1"/>
    <property type="molecule type" value="Genomic_DNA"/>
</dbReference>
<accession>A0A5P1EY21</accession>
<evidence type="ECO:0000313" key="1">
    <source>
        <dbReference type="EMBL" id="ONK69401.1"/>
    </source>
</evidence>
<proteinExistence type="predicted"/>
<reference evidence="2" key="1">
    <citation type="journal article" date="2017" name="Nat. Commun.">
        <title>The asparagus genome sheds light on the origin and evolution of a young Y chromosome.</title>
        <authorList>
            <person name="Harkess A."/>
            <person name="Zhou J."/>
            <person name="Xu C."/>
            <person name="Bowers J.E."/>
            <person name="Van der Hulst R."/>
            <person name="Ayyampalayam S."/>
            <person name="Mercati F."/>
            <person name="Riccardi P."/>
            <person name="McKain M.R."/>
            <person name="Kakrana A."/>
            <person name="Tang H."/>
            <person name="Ray J."/>
            <person name="Groenendijk J."/>
            <person name="Arikit S."/>
            <person name="Mathioni S.M."/>
            <person name="Nakano M."/>
            <person name="Shan H."/>
            <person name="Telgmann-Rauber A."/>
            <person name="Kanno A."/>
            <person name="Yue Z."/>
            <person name="Chen H."/>
            <person name="Li W."/>
            <person name="Chen Y."/>
            <person name="Xu X."/>
            <person name="Zhang Y."/>
            <person name="Luo S."/>
            <person name="Chen H."/>
            <person name="Gao J."/>
            <person name="Mao Z."/>
            <person name="Pires J.C."/>
            <person name="Luo M."/>
            <person name="Kudrna D."/>
            <person name="Wing R.A."/>
            <person name="Meyers B.C."/>
            <person name="Yi K."/>
            <person name="Kong H."/>
            <person name="Lavrijsen P."/>
            <person name="Sunseri F."/>
            <person name="Falavigna A."/>
            <person name="Ye Y."/>
            <person name="Leebens-Mack J.H."/>
            <person name="Chen G."/>
        </authorList>
    </citation>
    <scope>NUCLEOTIDE SEQUENCE [LARGE SCALE GENOMIC DNA]</scope>
    <source>
        <strain evidence="2">cv. DH0086</strain>
    </source>
</reference>
<protein>
    <submittedName>
        <fullName evidence="1">Uncharacterized protein</fullName>
    </submittedName>
</protein>
<dbReference type="Gramene" id="ONK69401">
    <property type="protein sequence ID" value="ONK69401"/>
    <property type="gene ID" value="A4U43_C05F22470"/>
</dbReference>
<gene>
    <name evidence="1" type="ORF">A4U43_C05F22470</name>
</gene>
<sequence>MSLDSGGRRSNARAAPCEDRDMGSILRKAIAQKSQNLQIKSEKELLWLQRQIVCKQVDCTSNLFSRVQGMMLGTFFARKREGGGFFTSRGNFSSFLPILCSMSGQHYVYTTRGTCKFC</sequence>
<dbReference type="AlphaFoldDB" id="A0A5P1EY21"/>
<organism evidence="1 2">
    <name type="scientific">Asparagus officinalis</name>
    <name type="common">Garden asparagus</name>
    <dbReference type="NCBI Taxonomy" id="4686"/>
    <lineage>
        <taxon>Eukaryota</taxon>
        <taxon>Viridiplantae</taxon>
        <taxon>Streptophyta</taxon>
        <taxon>Embryophyta</taxon>
        <taxon>Tracheophyta</taxon>
        <taxon>Spermatophyta</taxon>
        <taxon>Magnoliopsida</taxon>
        <taxon>Liliopsida</taxon>
        <taxon>Asparagales</taxon>
        <taxon>Asparagaceae</taxon>
        <taxon>Asparagoideae</taxon>
        <taxon>Asparagus</taxon>
    </lineage>
</organism>